<reference evidence="7 8" key="1">
    <citation type="submission" date="2011-09" db="EMBL/GenBank/DDBJ databases">
        <title>The Genome Sequence of Bacillus smithii 7_3_47FAA.</title>
        <authorList>
            <consortium name="The Broad Institute Genome Sequencing Platform"/>
            <person name="Earl A."/>
            <person name="Ward D."/>
            <person name="Feldgarden M."/>
            <person name="Gevers D."/>
            <person name="Daigneault M."/>
            <person name="Strauss J."/>
            <person name="Allen-Vercoe E."/>
            <person name="Young S.K."/>
            <person name="Zeng Q."/>
            <person name="Gargeya S."/>
            <person name="Fitzgerald M."/>
            <person name="Haas B."/>
            <person name="Abouelleil A."/>
            <person name="Alvarado L."/>
            <person name="Arachchi H.M."/>
            <person name="Berlin A."/>
            <person name="Brown A."/>
            <person name="Chapman S.B."/>
            <person name="Chen Z."/>
            <person name="Dunbar C."/>
            <person name="Freedman E."/>
            <person name="Gearin G."/>
            <person name="Goldberg J."/>
            <person name="Griggs A."/>
            <person name="Gujja S."/>
            <person name="Heiman D."/>
            <person name="Howarth C."/>
            <person name="Larson L."/>
            <person name="Lui A."/>
            <person name="MacDonald P.J.P."/>
            <person name="Montmayeur A."/>
            <person name="Murphy C."/>
            <person name="Neiman D."/>
            <person name="Pearson M."/>
            <person name="Priest M."/>
            <person name="Roberts A."/>
            <person name="Saif S."/>
            <person name="Shea T."/>
            <person name="Shenoy N."/>
            <person name="Sisk P."/>
            <person name="Stolte C."/>
            <person name="Sykes S."/>
            <person name="Wortman J."/>
            <person name="Nusbaum C."/>
            <person name="Birren B."/>
        </authorList>
    </citation>
    <scope>NUCLEOTIDE SEQUENCE [LARGE SCALE GENOMIC DNA]</scope>
    <source>
        <strain evidence="7 8">7_3_47FAA</strain>
    </source>
</reference>
<dbReference type="GO" id="GO:0016987">
    <property type="term" value="F:sigma factor activity"/>
    <property type="evidence" value="ECO:0007669"/>
    <property type="project" value="UniProtKB-KW"/>
</dbReference>
<gene>
    <name evidence="7" type="ORF">HMPREF1015_01195</name>
</gene>
<dbReference type="InterPro" id="IPR007627">
    <property type="entry name" value="RNA_pol_sigma70_r2"/>
</dbReference>
<dbReference type="PANTHER" id="PTHR43133:SF60">
    <property type="entry name" value="RNA POLYMERASE SIGMA FACTOR SIGV"/>
    <property type="match status" value="1"/>
</dbReference>
<dbReference type="PANTHER" id="PTHR43133">
    <property type="entry name" value="RNA POLYMERASE ECF-TYPE SIGMA FACTO"/>
    <property type="match status" value="1"/>
</dbReference>
<dbReference type="SUPFAM" id="SSF88946">
    <property type="entry name" value="Sigma2 domain of RNA polymerase sigma factors"/>
    <property type="match status" value="1"/>
</dbReference>
<evidence type="ECO:0000313" key="7">
    <source>
        <dbReference type="EMBL" id="EHL79433.1"/>
    </source>
</evidence>
<dbReference type="Proteomes" id="UP000011747">
    <property type="component" value="Unassembled WGS sequence"/>
</dbReference>
<dbReference type="InterPro" id="IPR013325">
    <property type="entry name" value="RNA_pol_sigma_r2"/>
</dbReference>
<organism evidence="7 8">
    <name type="scientific">Bacillus smithii 7_3_47FAA</name>
    <dbReference type="NCBI Taxonomy" id="665952"/>
    <lineage>
        <taxon>Bacteria</taxon>
        <taxon>Bacillati</taxon>
        <taxon>Bacillota</taxon>
        <taxon>Bacilli</taxon>
        <taxon>Bacillales</taxon>
        <taxon>Bacillaceae</taxon>
        <taxon>Bacillus</taxon>
    </lineage>
</organism>
<keyword evidence="2 5" id="KW-0731">Sigma factor</keyword>
<dbReference type="PATRIC" id="fig|665952.3.peg.328"/>
<feature type="domain" description="RNA polymerase sigma-70 region 2" evidence="6">
    <location>
        <begin position="23"/>
        <end position="90"/>
    </location>
</feature>
<dbReference type="PROSITE" id="PS01063">
    <property type="entry name" value="SIGMA70_ECF"/>
    <property type="match status" value="1"/>
</dbReference>
<keyword evidence="4 5" id="KW-0804">Transcription</keyword>
<evidence type="ECO:0000313" key="8">
    <source>
        <dbReference type="Proteomes" id="UP000011747"/>
    </source>
</evidence>
<evidence type="ECO:0000256" key="2">
    <source>
        <dbReference type="ARBA" id="ARBA00023082"/>
    </source>
</evidence>
<dbReference type="AlphaFoldDB" id="G9QHD6"/>
<dbReference type="GO" id="GO:0006352">
    <property type="term" value="P:DNA-templated transcription initiation"/>
    <property type="evidence" value="ECO:0007669"/>
    <property type="project" value="InterPro"/>
</dbReference>
<dbReference type="InterPro" id="IPR014284">
    <property type="entry name" value="RNA_pol_sigma-70_dom"/>
</dbReference>
<keyword evidence="1 5" id="KW-0805">Transcription regulation</keyword>
<dbReference type="Gene3D" id="1.10.1740.10">
    <property type="match status" value="1"/>
</dbReference>
<protein>
    <recommendedName>
        <fullName evidence="5">RNA polymerase sigma factor</fullName>
    </recommendedName>
</protein>
<dbReference type="NCBIfam" id="TIGR02937">
    <property type="entry name" value="sigma70-ECF"/>
    <property type="match status" value="1"/>
</dbReference>
<dbReference type="HOGENOM" id="CLU_170875_1_0_9"/>
<sequence length="104" mass="12021">MDQELTNLIQKARSGDLEAFSTLVSKYKGQVFRHAFSIVNDRMEAEDIAQEAFVKAYSSLSKLDNDFAFVSWLTRIVTNICYDKLKKRKKYKNCSCKARIEPNT</sequence>
<keyword evidence="8" id="KW-1185">Reference proteome</keyword>
<evidence type="ECO:0000256" key="1">
    <source>
        <dbReference type="ARBA" id="ARBA00023015"/>
    </source>
</evidence>
<proteinExistence type="inferred from homology"/>
<evidence type="ECO:0000259" key="6">
    <source>
        <dbReference type="Pfam" id="PF04542"/>
    </source>
</evidence>
<comment type="similarity">
    <text evidence="5">Belongs to the sigma-70 factor family. ECF subfamily.</text>
</comment>
<dbReference type="InterPro" id="IPR000838">
    <property type="entry name" value="RNA_pol_sigma70_ECF_CS"/>
</dbReference>
<accession>G9QHD6</accession>
<evidence type="ECO:0000256" key="5">
    <source>
        <dbReference type="RuleBase" id="RU000716"/>
    </source>
</evidence>
<dbReference type="EMBL" id="ACWF01000012">
    <property type="protein sequence ID" value="EHL79433.1"/>
    <property type="molecule type" value="Genomic_DNA"/>
</dbReference>
<comment type="caution">
    <text evidence="7">The sequence shown here is derived from an EMBL/GenBank/DDBJ whole genome shotgun (WGS) entry which is preliminary data.</text>
</comment>
<evidence type="ECO:0000256" key="4">
    <source>
        <dbReference type="ARBA" id="ARBA00023163"/>
    </source>
</evidence>
<dbReference type="InterPro" id="IPR039425">
    <property type="entry name" value="RNA_pol_sigma-70-like"/>
</dbReference>
<dbReference type="Pfam" id="PF04542">
    <property type="entry name" value="Sigma70_r2"/>
    <property type="match status" value="1"/>
</dbReference>
<keyword evidence="3 5" id="KW-0238">DNA-binding</keyword>
<name>G9QHD6_9BACI</name>
<evidence type="ECO:0000256" key="3">
    <source>
        <dbReference type="ARBA" id="ARBA00023125"/>
    </source>
</evidence>
<dbReference type="GO" id="GO:0003677">
    <property type="term" value="F:DNA binding"/>
    <property type="evidence" value="ECO:0007669"/>
    <property type="project" value="UniProtKB-KW"/>
</dbReference>